<dbReference type="Pfam" id="PF06441">
    <property type="entry name" value="EHN"/>
    <property type="match status" value="1"/>
</dbReference>
<name>A0ABD0SA01_LOXSC</name>
<dbReference type="EMBL" id="JBEDNZ010000025">
    <property type="protein sequence ID" value="KAL0810890.1"/>
    <property type="molecule type" value="Genomic_DNA"/>
</dbReference>
<proteinExistence type="inferred from homology"/>
<keyword evidence="5" id="KW-0378">Hydrolase</keyword>
<keyword evidence="6 7" id="KW-0560">Oxidoreductase</keyword>
<evidence type="ECO:0000256" key="5">
    <source>
        <dbReference type="ARBA" id="ARBA00022801"/>
    </source>
</evidence>
<evidence type="ECO:0000259" key="9">
    <source>
        <dbReference type="PROSITE" id="PS51352"/>
    </source>
</evidence>
<dbReference type="SUPFAM" id="SSF53474">
    <property type="entry name" value="alpha/beta-Hydrolases"/>
    <property type="match status" value="2"/>
</dbReference>
<protein>
    <recommendedName>
        <fullName evidence="7">Glutathione peroxidase</fullName>
    </recommendedName>
</protein>
<evidence type="ECO:0000256" key="8">
    <source>
        <dbReference type="SAM" id="Phobius"/>
    </source>
</evidence>
<dbReference type="PROSITE" id="PS51352">
    <property type="entry name" value="THIOREDOXIN_2"/>
    <property type="match status" value="1"/>
</dbReference>
<reference evidence="10 11" key="1">
    <citation type="submission" date="2024-06" db="EMBL/GenBank/DDBJ databases">
        <title>A chromosome-level genome assembly of beet webworm, Loxostege sticticalis.</title>
        <authorList>
            <person name="Zhang Y."/>
        </authorList>
    </citation>
    <scope>NUCLEOTIDE SEQUENCE [LARGE SCALE GENOMIC DNA]</scope>
    <source>
        <strain evidence="10">AQ028</strain>
        <tissue evidence="10">Male pupae</tissue>
    </source>
</reference>
<evidence type="ECO:0000256" key="6">
    <source>
        <dbReference type="ARBA" id="ARBA00023002"/>
    </source>
</evidence>
<dbReference type="InterPro" id="IPR029058">
    <property type="entry name" value="AB_hydrolase_fold"/>
</dbReference>
<dbReference type="CDD" id="cd00340">
    <property type="entry name" value="GSH_Peroxidase"/>
    <property type="match status" value="1"/>
</dbReference>
<dbReference type="Pfam" id="PF00255">
    <property type="entry name" value="GSHPx"/>
    <property type="match status" value="1"/>
</dbReference>
<dbReference type="InterPro" id="IPR013766">
    <property type="entry name" value="Thioredoxin_domain"/>
</dbReference>
<dbReference type="AlphaFoldDB" id="A0ABD0SA01"/>
<evidence type="ECO:0000256" key="2">
    <source>
        <dbReference type="ARBA" id="ARBA00010088"/>
    </source>
</evidence>
<comment type="similarity">
    <text evidence="2">Belongs to the peptidase S33 family.</text>
</comment>
<keyword evidence="8" id="KW-0472">Membrane</keyword>
<dbReference type="PROSITE" id="PS00763">
    <property type="entry name" value="GLUTATHIONE_PEROXID_2"/>
    <property type="match status" value="1"/>
</dbReference>
<keyword evidence="3 7" id="KW-0575">Peroxidase</keyword>
<gene>
    <name evidence="10" type="ORF">ABMA28_010193</name>
</gene>
<dbReference type="SUPFAM" id="SSF52833">
    <property type="entry name" value="Thioredoxin-like"/>
    <property type="match status" value="1"/>
</dbReference>
<dbReference type="PANTHER" id="PTHR21661">
    <property type="entry name" value="EPOXIDE HYDROLASE 1-RELATED"/>
    <property type="match status" value="1"/>
</dbReference>
<dbReference type="GO" id="GO:0016787">
    <property type="term" value="F:hydrolase activity"/>
    <property type="evidence" value="ECO:0007669"/>
    <property type="project" value="UniProtKB-KW"/>
</dbReference>
<evidence type="ECO:0000256" key="7">
    <source>
        <dbReference type="RuleBase" id="RU000499"/>
    </source>
</evidence>
<feature type="domain" description="Thioredoxin" evidence="9">
    <location>
        <begin position="546"/>
        <end position="706"/>
    </location>
</feature>
<dbReference type="PANTHER" id="PTHR21661:SF35">
    <property type="entry name" value="EPOXIDE HYDROLASE"/>
    <property type="match status" value="1"/>
</dbReference>
<dbReference type="InterPro" id="IPR029759">
    <property type="entry name" value="GPX_AS"/>
</dbReference>
<evidence type="ECO:0000256" key="4">
    <source>
        <dbReference type="ARBA" id="ARBA00022797"/>
    </source>
</evidence>
<dbReference type="PROSITE" id="PS51355">
    <property type="entry name" value="GLUTATHIONE_PEROXID_3"/>
    <property type="match status" value="1"/>
</dbReference>
<dbReference type="FunFam" id="3.40.30.10:FF:000025">
    <property type="entry name" value="Glutathione peroxidase"/>
    <property type="match status" value="1"/>
</dbReference>
<feature type="transmembrane region" description="Helical" evidence="8">
    <location>
        <begin position="21"/>
        <end position="43"/>
    </location>
</feature>
<keyword evidence="8" id="KW-0812">Transmembrane</keyword>
<dbReference type="InterPro" id="IPR010497">
    <property type="entry name" value="Epoxide_hydro_N"/>
</dbReference>
<organism evidence="10 11">
    <name type="scientific">Loxostege sticticalis</name>
    <name type="common">Beet webworm moth</name>
    <dbReference type="NCBI Taxonomy" id="481309"/>
    <lineage>
        <taxon>Eukaryota</taxon>
        <taxon>Metazoa</taxon>
        <taxon>Ecdysozoa</taxon>
        <taxon>Arthropoda</taxon>
        <taxon>Hexapoda</taxon>
        <taxon>Insecta</taxon>
        <taxon>Pterygota</taxon>
        <taxon>Neoptera</taxon>
        <taxon>Endopterygota</taxon>
        <taxon>Lepidoptera</taxon>
        <taxon>Glossata</taxon>
        <taxon>Ditrysia</taxon>
        <taxon>Pyraloidea</taxon>
        <taxon>Crambidae</taxon>
        <taxon>Pyraustinae</taxon>
        <taxon>Loxostege</taxon>
    </lineage>
</organism>
<evidence type="ECO:0000313" key="11">
    <source>
        <dbReference type="Proteomes" id="UP001549921"/>
    </source>
</evidence>
<dbReference type="Proteomes" id="UP001549921">
    <property type="component" value="Unassembled WGS sequence"/>
</dbReference>
<evidence type="ECO:0000256" key="3">
    <source>
        <dbReference type="ARBA" id="ARBA00022559"/>
    </source>
</evidence>
<keyword evidence="8" id="KW-1133">Transmembrane helix</keyword>
<keyword evidence="4" id="KW-0058">Aromatic hydrocarbons catabolism</keyword>
<accession>A0ABD0SA01</accession>
<comment type="caution">
    <text evidence="10">The sequence shown here is derived from an EMBL/GenBank/DDBJ whole genome shotgun (WGS) entry which is preliminary data.</text>
</comment>
<dbReference type="GO" id="GO:0004601">
    <property type="term" value="F:peroxidase activity"/>
    <property type="evidence" value="ECO:0007669"/>
    <property type="project" value="UniProtKB-KW"/>
</dbReference>
<sequence length="706" mass="80025">MAKKANHQEKKPLPKKPPSSSFPIGKLFLVTAVLAGLASFYVYKVLTTPPDLPELDLNQWWGPYPIDQQKDVSIRPFKIEFSDVVINDLRERLLHRRPFVPPLEDAGFTYGFNSNFLTRVLDYWQNSYKFKDREAFLNQYNHYVTKIQGLDVHFMHVKPKVSPDVMVVPLLLLHGWPGSVREFYELVPKLTAPRDDVAFVFELVAPSLPGAGFSQGAARPGFGPIQIAGIMHQLMQRLGHTKYYVQGGDAGHTVGSLLATYYPQNVLGFHTNFPTLTFSSRASLYVFLDSSLSIQLMQHLDHTKYCVQGGDAGHTVGSLLATYYPQNVLGFHTNFPTLTFSSRASLYVFLGSFWPSLVVEPELESRLYPLGKHVSHLLEESGYMHIQATKPDTIGTALTDSPAGLAAYILEKFSTWTNPEFRKAGDGKLLDKFQLTHLLDNVMIYWVSNSITTSMRLYAETMNKKMLAVRIDDIPTDVPTWGIKFKHELLFHPDCVLRLKYKNYVASSVVEDGGHFAAMEMPDLMAEDIFKAVATFREFHEANTPASSAQTVYDFTVKDLNGREVKLDQYRGHVLLIVNVASQCGLTDTNYKQLNQLYEKYESKGLRILAFPCNQFGGQEPGSPEDIFKFTKNRNVKFDLFEKIEVNGDEAHPLWKFLKTIQRGTMGDFIKWNFSKFIVNKHGIPVARFGPNTDPVDLEPYLEKEL</sequence>
<evidence type="ECO:0000313" key="10">
    <source>
        <dbReference type="EMBL" id="KAL0810890.1"/>
    </source>
</evidence>
<dbReference type="Gene3D" id="3.40.50.1820">
    <property type="entry name" value="alpha/beta hydrolase"/>
    <property type="match status" value="2"/>
</dbReference>
<dbReference type="Gene3D" id="3.40.30.10">
    <property type="entry name" value="Glutaredoxin"/>
    <property type="match status" value="1"/>
</dbReference>
<evidence type="ECO:0000256" key="1">
    <source>
        <dbReference type="ARBA" id="ARBA00006926"/>
    </source>
</evidence>
<dbReference type="PROSITE" id="PS00460">
    <property type="entry name" value="GLUTATHIONE_PEROXID_1"/>
    <property type="match status" value="1"/>
</dbReference>
<dbReference type="PRINTS" id="PR01011">
    <property type="entry name" value="GLUTPROXDASE"/>
</dbReference>
<dbReference type="InterPro" id="IPR000889">
    <property type="entry name" value="Glutathione_peroxidase"/>
</dbReference>
<comment type="similarity">
    <text evidence="1 7">Belongs to the glutathione peroxidase family.</text>
</comment>
<dbReference type="InterPro" id="IPR036249">
    <property type="entry name" value="Thioredoxin-like_sf"/>
</dbReference>
<dbReference type="InterPro" id="IPR029760">
    <property type="entry name" value="GPX_CS"/>
</dbReference>